<dbReference type="EMBL" id="LR217715">
    <property type="protein sequence ID" value="VFP83091.1"/>
    <property type="molecule type" value="Genomic_DNA"/>
</dbReference>
<dbReference type="RefSeq" id="WP_157988475.1">
    <property type="nucleotide sequence ID" value="NZ_LR217715.1"/>
</dbReference>
<proteinExistence type="inferred from homology"/>
<feature type="transmembrane region" description="Helical" evidence="9">
    <location>
        <begin position="6"/>
        <end position="25"/>
    </location>
</feature>
<evidence type="ECO:0000256" key="9">
    <source>
        <dbReference type="SAM" id="Phobius"/>
    </source>
</evidence>
<evidence type="ECO:0000256" key="6">
    <source>
        <dbReference type="ARBA" id="ARBA00022989"/>
    </source>
</evidence>
<name>A0A451DA64_9GAMM</name>
<evidence type="ECO:0000256" key="5">
    <source>
        <dbReference type="ARBA" id="ARBA00022960"/>
    </source>
</evidence>
<evidence type="ECO:0000256" key="3">
    <source>
        <dbReference type="ARBA" id="ARBA00022475"/>
    </source>
</evidence>
<dbReference type="InterPro" id="IPR026034">
    <property type="entry name" value="MreD_proteobac"/>
</dbReference>
<keyword evidence="6 9" id="KW-1133">Transmembrane helix</keyword>
<dbReference type="GO" id="GO:0005886">
    <property type="term" value="C:plasma membrane"/>
    <property type="evidence" value="ECO:0007669"/>
    <property type="project" value="UniProtKB-SubCell"/>
</dbReference>
<protein>
    <recommendedName>
        <fullName evidence="8">Rod shape-determining protein MreD</fullName>
    </recommendedName>
</protein>
<dbReference type="OrthoDB" id="6647425at2"/>
<evidence type="ECO:0000256" key="8">
    <source>
        <dbReference type="PIRNR" id="PIRNR018472"/>
    </source>
</evidence>
<dbReference type="Proteomes" id="UP000294368">
    <property type="component" value="Chromosome"/>
</dbReference>
<evidence type="ECO:0000313" key="10">
    <source>
        <dbReference type="EMBL" id="VFP83091.1"/>
    </source>
</evidence>
<evidence type="ECO:0000313" key="11">
    <source>
        <dbReference type="Proteomes" id="UP000294368"/>
    </source>
</evidence>
<dbReference type="Pfam" id="PF04093">
    <property type="entry name" value="MreD"/>
    <property type="match status" value="1"/>
</dbReference>
<keyword evidence="5 8" id="KW-0133">Cell shape</keyword>
<dbReference type="AlphaFoldDB" id="A0A451DA64"/>
<reference evidence="10 11" key="1">
    <citation type="submission" date="2019-02" db="EMBL/GenBank/DDBJ databases">
        <authorList>
            <person name="Manzano-Marin A."/>
            <person name="Manzano-Marin A."/>
        </authorList>
    </citation>
    <scope>NUCLEOTIDE SEQUENCE [LARGE SCALE GENOMIC DNA]</scope>
    <source>
        <strain evidence="10 11">ErCikochiana</strain>
    </source>
</reference>
<dbReference type="GO" id="GO:0008360">
    <property type="term" value="P:regulation of cell shape"/>
    <property type="evidence" value="ECO:0007669"/>
    <property type="project" value="UniProtKB-UniRule"/>
</dbReference>
<evidence type="ECO:0000256" key="2">
    <source>
        <dbReference type="ARBA" id="ARBA00007776"/>
    </source>
</evidence>
<keyword evidence="3 8" id="KW-1003">Cell membrane</keyword>
<dbReference type="NCBIfam" id="TIGR03426">
    <property type="entry name" value="shape_MreD"/>
    <property type="match status" value="1"/>
</dbReference>
<feature type="transmembrane region" description="Helical" evidence="9">
    <location>
        <begin position="100"/>
        <end position="120"/>
    </location>
</feature>
<dbReference type="PANTHER" id="PTHR37484:SF1">
    <property type="entry name" value="ROD SHAPE-DETERMINING PROTEIN MRED"/>
    <property type="match status" value="1"/>
</dbReference>
<feature type="transmembrane region" description="Helical" evidence="9">
    <location>
        <begin position="68"/>
        <end position="88"/>
    </location>
</feature>
<comment type="subcellular location">
    <subcellularLocation>
        <location evidence="8">Cell inner membrane</location>
    </subcellularLocation>
    <subcellularLocation>
        <location evidence="1">Cell membrane</location>
        <topology evidence="1">Multi-pass membrane protein</topology>
    </subcellularLocation>
</comment>
<dbReference type="PIRSF" id="PIRSF018472">
    <property type="entry name" value="MreD_proteobac"/>
    <property type="match status" value="1"/>
</dbReference>
<evidence type="ECO:0000256" key="4">
    <source>
        <dbReference type="ARBA" id="ARBA00022692"/>
    </source>
</evidence>
<gene>
    <name evidence="10" type="primary">mreD</name>
    <name evidence="10" type="ORF">ERCIKOCA2762_324</name>
</gene>
<comment type="function">
    <text evidence="8">Involved in formation of the rod shape of the cell. May also contribute to regulation of formation of penicillin-binding proteins.</text>
</comment>
<accession>A0A451DA64</accession>
<evidence type="ECO:0000256" key="1">
    <source>
        <dbReference type="ARBA" id="ARBA00004651"/>
    </source>
</evidence>
<feature type="transmembrane region" description="Helical" evidence="9">
    <location>
        <begin position="126"/>
        <end position="148"/>
    </location>
</feature>
<keyword evidence="7 8" id="KW-0472">Membrane</keyword>
<organism evidence="10 11">
    <name type="scientific">Candidatus Erwinia haradaeae</name>
    <dbReference type="NCBI Taxonomy" id="1922217"/>
    <lineage>
        <taxon>Bacteria</taxon>
        <taxon>Pseudomonadati</taxon>
        <taxon>Pseudomonadota</taxon>
        <taxon>Gammaproteobacteria</taxon>
        <taxon>Enterobacterales</taxon>
        <taxon>Erwiniaceae</taxon>
        <taxon>Erwinia</taxon>
    </lineage>
</organism>
<keyword evidence="8" id="KW-0997">Cell inner membrane</keyword>
<evidence type="ECO:0000256" key="7">
    <source>
        <dbReference type="ARBA" id="ARBA00023136"/>
    </source>
</evidence>
<dbReference type="PANTHER" id="PTHR37484">
    <property type="entry name" value="ROD SHAPE-DETERMINING PROTEIN MRED"/>
    <property type="match status" value="1"/>
</dbReference>
<comment type="similarity">
    <text evidence="2 8">Belongs to the MreD family.</text>
</comment>
<sequence length="162" mass="19452">MHDYYSHRYWIMWLSFLCTIMLQIIPCPEQFLLFRPSWLLLVMIYWILTFPSRINIGTGFIIGLIADLLYRSTLGIHALAFSMIAYLIAKKYYQFNSCLLWQQALLVIGLSWIMDVIIFLSEYFLIHVIFYPAHIWSSIINGILWPWIRSFMRKICHKFSIR</sequence>
<keyword evidence="4 9" id="KW-0812">Transmembrane</keyword>
<dbReference type="InterPro" id="IPR007227">
    <property type="entry name" value="Cell_shape_determining_MreD"/>
</dbReference>